<feature type="compositionally biased region" description="Polar residues" evidence="1">
    <location>
        <begin position="319"/>
        <end position="346"/>
    </location>
</feature>
<dbReference type="AlphaFoldDB" id="W6ZT48"/>
<protein>
    <submittedName>
        <fullName evidence="3">Uncharacterized protein</fullName>
    </submittedName>
</protein>
<keyword evidence="2" id="KW-0812">Transmembrane</keyword>
<dbReference type="VEuPathDB" id="PlasmoDB:C922_05540"/>
<reference evidence="3 4" key="1">
    <citation type="submission" date="2013-02" db="EMBL/GenBank/DDBJ databases">
        <title>The Genome Sequence of Plasmodium inui San Antonio 1.</title>
        <authorList>
            <consortium name="The Broad Institute Genome Sequencing Platform"/>
            <consortium name="The Broad Institute Genome Sequencing Center for Infectious Disease"/>
            <person name="Neafsey D."/>
            <person name="Cheeseman I."/>
            <person name="Volkman S."/>
            <person name="Adams J."/>
            <person name="Walker B."/>
            <person name="Young S.K."/>
            <person name="Zeng Q."/>
            <person name="Gargeya S."/>
            <person name="Fitzgerald M."/>
            <person name="Haas B."/>
            <person name="Abouelleil A."/>
            <person name="Alvarado L."/>
            <person name="Arachchi H.M."/>
            <person name="Berlin A.M."/>
            <person name="Chapman S.B."/>
            <person name="Dewar J."/>
            <person name="Goldberg J."/>
            <person name="Griggs A."/>
            <person name="Gujja S."/>
            <person name="Hansen M."/>
            <person name="Howarth C."/>
            <person name="Imamovic A."/>
            <person name="Larimer J."/>
            <person name="McCowan C."/>
            <person name="Murphy C."/>
            <person name="Neiman D."/>
            <person name="Pearson M."/>
            <person name="Priest M."/>
            <person name="Roberts A."/>
            <person name="Saif S."/>
            <person name="Shea T."/>
            <person name="Sisk P."/>
            <person name="Sykes S."/>
            <person name="Wortman J."/>
            <person name="Nusbaum C."/>
            <person name="Birren B."/>
        </authorList>
    </citation>
    <scope>NUCLEOTIDE SEQUENCE [LARGE SCALE GENOMIC DNA]</scope>
    <source>
        <strain evidence="3 4">San Antonio 1</strain>
    </source>
</reference>
<organism evidence="3 4">
    <name type="scientific">Plasmodium inui San Antonio 1</name>
    <dbReference type="NCBI Taxonomy" id="1237626"/>
    <lineage>
        <taxon>Eukaryota</taxon>
        <taxon>Sar</taxon>
        <taxon>Alveolata</taxon>
        <taxon>Apicomplexa</taxon>
        <taxon>Aconoidasida</taxon>
        <taxon>Haemosporida</taxon>
        <taxon>Plasmodiidae</taxon>
        <taxon>Plasmodium</taxon>
        <taxon>Plasmodium (Plasmodium)</taxon>
    </lineage>
</organism>
<feature type="compositionally biased region" description="Polar residues" evidence="1">
    <location>
        <begin position="295"/>
        <end position="304"/>
    </location>
</feature>
<evidence type="ECO:0000256" key="1">
    <source>
        <dbReference type="SAM" id="MobiDB-lite"/>
    </source>
</evidence>
<dbReference type="RefSeq" id="XP_008819333.1">
    <property type="nucleotide sequence ID" value="XM_008821111.1"/>
</dbReference>
<gene>
    <name evidence="3" type="ORF">C922_05540</name>
</gene>
<dbReference type="GeneID" id="20040814"/>
<evidence type="ECO:0000313" key="3">
    <source>
        <dbReference type="EMBL" id="EUD64077.1"/>
    </source>
</evidence>
<evidence type="ECO:0000256" key="2">
    <source>
        <dbReference type="SAM" id="Phobius"/>
    </source>
</evidence>
<name>W6ZT48_9APIC</name>
<dbReference type="EMBL" id="KI965552">
    <property type="protein sequence ID" value="EUD64077.1"/>
    <property type="molecule type" value="Genomic_DNA"/>
</dbReference>
<proteinExistence type="predicted"/>
<feature type="region of interest" description="Disordered" evidence="1">
    <location>
        <begin position="489"/>
        <end position="508"/>
    </location>
</feature>
<keyword evidence="2" id="KW-0472">Membrane</keyword>
<evidence type="ECO:0000313" key="4">
    <source>
        <dbReference type="Proteomes" id="UP000030640"/>
    </source>
</evidence>
<feature type="compositionally biased region" description="Basic and acidic residues" evidence="1">
    <location>
        <begin position="305"/>
        <end position="318"/>
    </location>
</feature>
<feature type="compositionally biased region" description="Basic and acidic residues" evidence="1">
    <location>
        <begin position="350"/>
        <end position="377"/>
    </location>
</feature>
<dbReference type="Proteomes" id="UP000030640">
    <property type="component" value="Unassembled WGS sequence"/>
</dbReference>
<accession>W6ZT48</accession>
<sequence>MSLNLCNWRDNTWLGSTVESIERVCRQYTDESEAGTREQHPKETLWIGWLDEYNTGDSASQLAKQYLNLRRQDPIKGCGGRTRSMNINTWEKLVTDVLDKIQNVKELRYACRQKDTNQEGLRYDKAPNWKDLLCRRCWPETEGSRAILGALTCIIARLAQPTENNNNKGMDTPDPCRDVLRELRVGESDWAPWLTTAPSPPLTDCPDTPGEERKREAEQSKISLVLSIYGALRELCPTCGPYHLTPWIAPTPGDFLPQGNLYCLLNEKNLNCSSQLNQRQINTSYLLYRGKTISRKNNSQTHTPPDTRKQSPGGERETQPQGTSIQAQSHRTISNQQTTASNQKSMPQDIPKEQKTTERGENGSRDDPPGKSFKNDSEGLMGLNSASSPPRVGDPRDQLSSRVSSGPVMSQIEPPQLPKAVSETEGRNRTSHQKLTAEVFNSSPKVIGGVITALILGSLSMYGAWRIRYGKRRNPEPKSSRIKILVKYPSSGNTLADTEEEPRGEGNN</sequence>
<keyword evidence="4" id="KW-1185">Reference proteome</keyword>
<feature type="region of interest" description="Disordered" evidence="1">
    <location>
        <begin position="196"/>
        <end position="218"/>
    </location>
</feature>
<feature type="transmembrane region" description="Helical" evidence="2">
    <location>
        <begin position="446"/>
        <end position="465"/>
    </location>
</feature>
<feature type="region of interest" description="Disordered" evidence="1">
    <location>
        <begin position="293"/>
        <end position="433"/>
    </location>
</feature>
<keyword evidence="2" id="KW-1133">Transmembrane helix</keyword>